<sequence>MKNIFVILILLSTINLYSQQNIFGVPQNSATTQSKMDLASKNINQAYVAYFEGNIEKAKYFVDQSQKHGFKSGDFYFLLGAYMYKTDELKAAKRYWKISHKEGGCWECKQYLEKLKNNEPIDSLILEKVRLYVSGLKK</sequence>
<dbReference type="Proteomes" id="UP001597476">
    <property type="component" value="Unassembled WGS sequence"/>
</dbReference>
<proteinExistence type="predicted"/>
<evidence type="ECO:0000313" key="1">
    <source>
        <dbReference type="EMBL" id="MFD2726776.1"/>
    </source>
</evidence>
<evidence type="ECO:0000313" key="2">
    <source>
        <dbReference type="Proteomes" id="UP001597476"/>
    </source>
</evidence>
<name>A0ABW5TBX5_9FLAO</name>
<dbReference type="EMBL" id="JBHULY010000025">
    <property type="protein sequence ID" value="MFD2726776.1"/>
    <property type="molecule type" value="Genomic_DNA"/>
</dbReference>
<gene>
    <name evidence="1" type="ORF">ACFSR8_11180</name>
</gene>
<comment type="caution">
    <text evidence="1">The sequence shown here is derived from an EMBL/GenBank/DDBJ whole genome shotgun (WGS) entry which is preliminary data.</text>
</comment>
<accession>A0ABW5TBX5</accession>
<evidence type="ECO:0008006" key="3">
    <source>
        <dbReference type="Google" id="ProtNLM"/>
    </source>
</evidence>
<reference evidence="2" key="1">
    <citation type="journal article" date="2019" name="Int. J. Syst. Evol. Microbiol.">
        <title>The Global Catalogue of Microorganisms (GCM) 10K type strain sequencing project: providing services to taxonomists for standard genome sequencing and annotation.</title>
        <authorList>
            <consortium name="The Broad Institute Genomics Platform"/>
            <consortium name="The Broad Institute Genome Sequencing Center for Infectious Disease"/>
            <person name="Wu L."/>
            <person name="Ma J."/>
        </authorList>
    </citation>
    <scope>NUCLEOTIDE SEQUENCE [LARGE SCALE GENOMIC DNA]</scope>
    <source>
        <strain evidence="2">KCTC 42398</strain>
    </source>
</reference>
<organism evidence="1 2">
    <name type="scientific">Hyunsoonleella rubra</name>
    <dbReference type="NCBI Taxonomy" id="1737062"/>
    <lineage>
        <taxon>Bacteria</taxon>
        <taxon>Pseudomonadati</taxon>
        <taxon>Bacteroidota</taxon>
        <taxon>Flavobacteriia</taxon>
        <taxon>Flavobacteriales</taxon>
        <taxon>Flavobacteriaceae</taxon>
    </lineage>
</organism>
<dbReference type="RefSeq" id="WP_380292035.1">
    <property type="nucleotide sequence ID" value="NZ_JBHULY010000025.1"/>
</dbReference>
<protein>
    <recommendedName>
        <fullName evidence="3">Sel1 repeat family protein</fullName>
    </recommendedName>
</protein>
<keyword evidence="2" id="KW-1185">Reference proteome</keyword>